<name>A0A1F5ZQQ3_9BACT</name>
<gene>
    <name evidence="3" type="ORF">A2773_02685</name>
</gene>
<feature type="region of interest" description="Disordered" evidence="2">
    <location>
        <begin position="214"/>
        <end position="233"/>
    </location>
</feature>
<sequence>MPTQTISYSSQAINAALFNNWKEAIKYNEEILGQNPEDIDALNRLAYAHLQLGKLKEAKKLYKKVINLDSYNQIAKKNLLKIGNGKNLLKDTHSATILHPSFFLEEPGRTKTISLINIAPFSLLSRLTIGKEVYLHPKKHTIEVRDLDKAYLGALPDDISYRLIRCLKSGNTYTIFVKNVSKNQLTIFIKELERNGKLRNQPSFVSELSDYQTSFHKENTPDEEDKETAESFS</sequence>
<dbReference type="SMART" id="SM00028">
    <property type="entry name" value="TPR"/>
    <property type="match status" value="2"/>
</dbReference>
<reference evidence="3 4" key="1">
    <citation type="journal article" date="2016" name="Nat. Commun.">
        <title>Thousands of microbial genomes shed light on interconnected biogeochemical processes in an aquifer system.</title>
        <authorList>
            <person name="Anantharaman K."/>
            <person name="Brown C.T."/>
            <person name="Hug L.A."/>
            <person name="Sharon I."/>
            <person name="Castelle C.J."/>
            <person name="Probst A.J."/>
            <person name="Thomas B.C."/>
            <person name="Singh A."/>
            <person name="Wilkins M.J."/>
            <person name="Karaoz U."/>
            <person name="Brodie E.L."/>
            <person name="Williams K.H."/>
            <person name="Hubbard S.S."/>
            <person name="Banfield J.F."/>
        </authorList>
    </citation>
    <scope>NUCLEOTIDE SEQUENCE [LARGE SCALE GENOMIC DNA]</scope>
</reference>
<dbReference type="PROSITE" id="PS50005">
    <property type="entry name" value="TPR"/>
    <property type="match status" value="1"/>
</dbReference>
<dbReference type="EMBL" id="MFJE01000013">
    <property type="protein sequence ID" value="OGG14665.1"/>
    <property type="molecule type" value="Genomic_DNA"/>
</dbReference>
<evidence type="ECO:0000256" key="1">
    <source>
        <dbReference type="PROSITE-ProRule" id="PRU00339"/>
    </source>
</evidence>
<comment type="caution">
    <text evidence="3">The sequence shown here is derived from an EMBL/GenBank/DDBJ whole genome shotgun (WGS) entry which is preliminary data.</text>
</comment>
<evidence type="ECO:0000313" key="4">
    <source>
        <dbReference type="Proteomes" id="UP000177383"/>
    </source>
</evidence>
<dbReference type="Pfam" id="PF14559">
    <property type="entry name" value="TPR_19"/>
    <property type="match status" value="1"/>
</dbReference>
<dbReference type="Gene3D" id="1.25.40.10">
    <property type="entry name" value="Tetratricopeptide repeat domain"/>
    <property type="match status" value="1"/>
</dbReference>
<organism evidence="3 4">
    <name type="scientific">Candidatus Gottesmanbacteria bacterium RIFCSPHIGHO2_01_FULL_39_10</name>
    <dbReference type="NCBI Taxonomy" id="1798375"/>
    <lineage>
        <taxon>Bacteria</taxon>
        <taxon>Candidatus Gottesmaniibacteriota</taxon>
    </lineage>
</organism>
<dbReference type="InterPro" id="IPR019734">
    <property type="entry name" value="TPR_rpt"/>
</dbReference>
<evidence type="ECO:0000256" key="2">
    <source>
        <dbReference type="SAM" id="MobiDB-lite"/>
    </source>
</evidence>
<dbReference type="Proteomes" id="UP000177383">
    <property type="component" value="Unassembled WGS sequence"/>
</dbReference>
<dbReference type="SUPFAM" id="SSF48452">
    <property type="entry name" value="TPR-like"/>
    <property type="match status" value="1"/>
</dbReference>
<proteinExistence type="predicted"/>
<protein>
    <submittedName>
        <fullName evidence="3">Uncharacterized protein</fullName>
    </submittedName>
</protein>
<dbReference type="InterPro" id="IPR011990">
    <property type="entry name" value="TPR-like_helical_dom_sf"/>
</dbReference>
<dbReference type="STRING" id="1798375.A2773_02685"/>
<keyword evidence="1" id="KW-0802">TPR repeat</keyword>
<feature type="repeat" description="TPR" evidence="1">
    <location>
        <begin position="39"/>
        <end position="72"/>
    </location>
</feature>
<evidence type="ECO:0000313" key="3">
    <source>
        <dbReference type="EMBL" id="OGG14665.1"/>
    </source>
</evidence>
<accession>A0A1F5ZQQ3</accession>
<dbReference type="AlphaFoldDB" id="A0A1F5ZQQ3"/>